<comment type="caution">
    <text evidence="1">The sequence shown here is derived from an EMBL/GenBank/DDBJ whole genome shotgun (WGS) entry which is preliminary data.</text>
</comment>
<sequence length="296" mass="31439">MPEDTADVALEVAHTADQCTLAIRADQLSRLSDLIARSGHREELVAMWARLLVTVVPEDRAAELVEQLWQRGEDRWLVAVEHFLDYAHRRHPASLGNFAAEVTSWPGAEQSAFAELVLAAIAGALPEGIVPSHYLVARGLVVEAAAALGCGELTDALAGLVALGWREPGALPPARLAYDLARHVEQELPGLAVRRRAIAVLALVVGGFRDPGEAVVIRLHDGALLLTDGDDPADAAGEAEKATVVAARVARHGGRGDLARIETELALHAPEEQDLLPVLLALALAAGAHVREDARV</sequence>
<dbReference type="OrthoDB" id="3616750at2"/>
<accession>A0A8H9IWI7</accession>
<reference evidence="1" key="2">
    <citation type="submission" date="2020-09" db="EMBL/GenBank/DDBJ databases">
        <authorList>
            <person name="Sun Q."/>
            <person name="Zhou Y."/>
        </authorList>
    </citation>
    <scope>NUCLEOTIDE SEQUENCE</scope>
    <source>
        <strain evidence="1">CGMCC 4.7679</strain>
    </source>
</reference>
<dbReference type="EMBL" id="BNAV01000003">
    <property type="protein sequence ID" value="GHF52660.1"/>
    <property type="molecule type" value="Genomic_DNA"/>
</dbReference>
<proteinExistence type="predicted"/>
<keyword evidence="2" id="KW-1185">Reference proteome</keyword>
<evidence type="ECO:0000313" key="1">
    <source>
        <dbReference type="EMBL" id="GHF52660.1"/>
    </source>
</evidence>
<name>A0A8H9IWI7_9PSEU</name>
<dbReference type="Proteomes" id="UP000658656">
    <property type="component" value="Unassembled WGS sequence"/>
</dbReference>
<evidence type="ECO:0000313" key="2">
    <source>
        <dbReference type="Proteomes" id="UP000658656"/>
    </source>
</evidence>
<dbReference type="AlphaFoldDB" id="A0A8H9IWI7"/>
<gene>
    <name evidence="1" type="ORF">GCM10017566_27550</name>
</gene>
<organism evidence="1 2">
    <name type="scientific">Amycolatopsis bartoniae</name>
    <dbReference type="NCBI Taxonomy" id="941986"/>
    <lineage>
        <taxon>Bacteria</taxon>
        <taxon>Bacillati</taxon>
        <taxon>Actinomycetota</taxon>
        <taxon>Actinomycetes</taxon>
        <taxon>Pseudonocardiales</taxon>
        <taxon>Pseudonocardiaceae</taxon>
        <taxon>Amycolatopsis</taxon>
    </lineage>
</organism>
<protein>
    <submittedName>
        <fullName evidence="1">Uncharacterized protein</fullName>
    </submittedName>
</protein>
<reference evidence="1" key="1">
    <citation type="journal article" date="2014" name="Int. J. Syst. Evol. Microbiol.">
        <title>Complete genome sequence of Corynebacterium casei LMG S-19264T (=DSM 44701T), isolated from a smear-ripened cheese.</title>
        <authorList>
            <consortium name="US DOE Joint Genome Institute (JGI-PGF)"/>
            <person name="Walter F."/>
            <person name="Albersmeier A."/>
            <person name="Kalinowski J."/>
            <person name="Ruckert C."/>
        </authorList>
    </citation>
    <scope>NUCLEOTIDE SEQUENCE</scope>
    <source>
        <strain evidence="1">CGMCC 4.7679</strain>
    </source>
</reference>
<dbReference type="RefSeq" id="WP_145936507.1">
    <property type="nucleotide sequence ID" value="NZ_BNAV01000003.1"/>
</dbReference>